<dbReference type="PROSITE" id="PS50969">
    <property type="entry name" value="FCP1"/>
    <property type="match status" value="1"/>
</dbReference>
<accession>A0AA39GV12</accession>
<protein>
    <recommendedName>
        <fullName evidence="1">FCP1 homology domain-containing protein</fullName>
    </recommendedName>
</protein>
<organism evidence="2 3">
    <name type="scientific">Steinernema hermaphroditum</name>
    <dbReference type="NCBI Taxonomy" id="289476"/>
    <lineage>
        <taxon>Eukaryota</taxon>
        <taxon>Metazoa</taxon>
        <taxon>Ecdysozoa</taxon>
        <taxon>Nematoda</taxon>
        <taxon>Chromadorea</taxon>
        <taxon>Rhabditida</taxon>
        <taxon>Tylenchina</taxon>
        <taxon>Panagrolaimomorpha</taxon>
        <taxon>Strongyloidoidea</taxon>
        <taxon>Steinernematidae</taxon>
        <taxon>Steinernema</taxon>
    </lineage>
</organism>
<dbReference type="NCBIfam" id="TIGR02251">
    <property type="entry name" value="HIF-SF_euk"/>
    <property type="match status" value="1"/>
</dbReference>
<dbReference type="Proteomes" id="UP001175271">
    <property type="component" value="Unassembled WGS sequence"/>
</dbReference>
<reference evidence="2" key="1">
    <citation type="submission" date="2023-06" db="EMBL/GenBank/DDBJ databases">
        <title>Genomic analysis of the entomopathogenic nematode Steinernema hermaphroditum.</title>
        <authorList>
            <person name="Schwarz E.M."/>
            <person name="Heppert J.K."/>
            <person name="Baniya A."/>
            <person name="Schwartz H.T."/>
            <person name="Tan C.-H."/>
            <person name="Antoshechkin I."/>
            <person name="Sternberg P.W."/>
            <person name="Goodrich-Blair H."/>
            <person name="Dillman A.R."/>
        </authorList>
    </citation>
    <scope>NUCLEOTIDE SEQUENCE</scope>
    <source>
        <strain evidence="2">PS9179</strain>
        <tissue evidence="2">Whole animal</tissue>
    </source>
</reference>
<evidence type="ECO:0000313" key="2">
    <source>
        <dbReference type="EMBL" id="KAK0394075.1"/>
    </source>
</evidence>
<evidence type="ECO:0000259" key="1">
    <source>
        <dbReference type="PROSITE" id="PS50969"/>
    </source>
</evidence>
<dbReference type="GO" id="GO:0016791">
    <property type="term" value="F:phosphatase activity"/>
    <property type="evidence" value="ECO:0007669"/>
    <property type="project" value="InterPro"/>
</dbReference>
<dbReference type="InterPro" id="IPR023214">
    <property type="entry name" value="HAD_sf"/>
</dbReference>
<dbReference type="InterPro" id="IPR004274">
    <property type="entry name" value="FCP1_dom"/>
</dbReference>
<dbReference type="SUPFAM" id="SSF56784">
    <property type="entry name" value="HAD-like"/>
    <property type="match status" value="1"/>
</dbReference>
<dbReference type="PANTHER" id="PTHR12210">
    <property type="entry name" value="DULLARD PROTEIN PHOSPHATASE"/>
    <property type="match status" value="1"/>
</dbReference>
<dbReference type="Gene3D" id="3.40.50.1000">
    <property type="entry name" value="HAD superfamily/HAD-like"/>
    <property type="match status" value="1"/>
</dbReference>
<keyword evidence="3" id="KW-1185">Reference proteome</keyword>
<gene>
    <name evidence="2" type="ORF">QR680_000556</name>
</gene>
<dbReference type="EMBL" id="JAUCMV010000005">
    <property type="protein sequence ID" value="KAK0394075.1"/>
    <property type="molecule type" value="Genomic_DNA"/>
</dbReference>
<sequence>MMRPDQASCIRFFGRFVEQSWTHQSVWYVDVPLPVERPLNMKRKILVLDLDETLIHSKNDGCNPRKEPTGTPDFVFRIFCKGRVKRVFVHYRPHVEDFLMVVSQWFELVIYTAGSEDYAAPVIDRLDDGRGIFSQRFYRQHCVPDGFDRTKDLTAVHRDLSSIFIIDNSPSAYKNFKQNAIPIESWYDDPNDTALLDLVPLLDSLRSADDLTAPPPLFIIKCKQWPYENLTFTLRFPTQASICPTIVPAPLFIAEEYAERSHRMLKFNETDVSNINDMSGNYNQQ</sequence>
<feature type="domain" description="FCP1 homology" evidence="1">
    <location>
        <begin position="39"/>
        <end position="205"/>
    </location>
</feature>
<dbReference type="InterPro" id="IPR011948">
    <property type="entry name" value="Dullard_phosphatase"/>
</dbReference>
<name>A0AA39GV12_9BILA</name>
<dbReference type="CDD" id="cd07521">
    <property type="entry name" value="HAD_FCP1-like"/>
    <property type="match status" value="1"/>
</dbReference>
<evidence type="ECO:0000313" key="3">
    <source>
        <dbReference type="Proteomes" id="UP001175271"/>
    </source>
</evidence>
<dbReference type="Pfam" id="PF03031">
    <property type="entry name" value="NIF"/>
    <property type="match status" value="1"/>
</dbReference>
<comment type="caution">
    <text evidence="2">The sequence shown here is derived from an EMBL/GenBank/DDBJ whole genome shotgun (WGS) entry which is preliminary data.</text>
</comment>
<proteinExistence type="predicted"/>
<dbReference type="FunFam" id="3.40.50.1000:FF:000093">
    <property type="entry name" value="NLI interacting factor-like phosphatase family protein"/>
    <property type="match status" value="1"/>
</dbReference>
<dbReference type="InterPro" id="IPR036412">
    <property type="entry name" value="HAD-like_sf"/>
</dbReference>
<dbReference type="SMART" id="SM00577">
    <property type="entry name" value="CPDc"/>
    <property type="match status" value="1"/>
</dbReference>
<dbReference type="InterPro" id="IPR050365">
    <property type="entry name" value="TIM50"/>
</dbReference>
<dbReference type="AlphaFoldDB" id="A0AA39GV12"/>